<organism evidence="1 2">
    <name type="scientific">Celeribacter indicus</name>
    <dbReference type="NCBI Taxonomy" id="1208324"/>
    <lineage>
        <taxon>Bacteria</taxon>
        <taxon>Pseudomonadati</taxon>
        <taxon>Pseudomonadota</taxon>
        <taxon>Alphaproteobacteria</taxon>
        <taxon>Rhodobacterales</taxon>
        <taxon>Roseobacteraceae</taxon>
        <taxon>Celeribacter</taxon>
    </lineage>
</organism>
<sequence>MQAGDFRPIFEGMSKPAAKIVPLPAIRRGRKRLGTPLADDRAAALKARFSEVSKTSTTGSAATPLKMLLNRF</sequence>
<protein>
    <submittedName>
        <fullName evidence="1">Uncharacterized protein</fullName>
    </submittedName>
</protein>
<accession>A0A0B5E2Q4</accession>
<dbReference type="HOGENOM" id="CLU_2715006_0_0_5"/>
<evidence type="ECO:0000313" key="2">
    <source>
        <dbReference type="Proteomes" id="UP000031521"/>
    </source>
</evidence>
<dbReference type="AlphaFoldDB" id="A0A0B5E2Q4"/>
<dbReference type="EMBL" id="CP004393">
    <property type="protein sequence ID" value="AJE47306.1"/>
    <property type="molecule type" value="Genomic_DNA"/>
</dbReference>
<dbReference type="Proteomes" id="UP000031521">
    <property type="component" value="Chromosome"/>
</dbReference>
<dbReference type="KEGG" id="cid:P73_2591"/>
<keyword evidence="2" id="KW-1185">Reference proteome</keyword>
<evidence type="ECO:0000313" key="1">
    <source>
        <dbReference type="EMBL" id="AJE47306.1"/>
    </source>
</evidence>
<reference evidence="1 2" key="1">
    <citation type="journal article" date="2014" name="Int. J. Syst. Evol. Microbiol.">
        <title>Celeribacter indicus sp. nov., a polycyclic aromatic hydrocarbon-degrading bacterium from deep-sea sediment and reclassification of Huaishuia halophila as Celeribacter halophilus comb. nov.</title>
        <authorList>
            <person name="Lai Q."/>
            <person name="Cao J."/>
            <person name="Yuan J."/>
            <person name="Li F."/>
            <person name="Shao Z."/>
        </authorList>
    </citation>
    <scope>NUCLEOTIDE SEQUENCE [LARGE SCALE GENOMIC DNA]</scope>
    <source>
        <strain evidence="1">P73</strain>
    </source>
</reference>
<proteinExistence type="predicted"/>
<dbReference type="STRING" id="1208324.P73_2591"/>
<gene>
    <name evidence="1" type="ORF">P73_2591</name>
</gene>
<name>A0A0B5E2Q4_9RHOB</name>